<gene>
    <name evidence="2" type="ORF">CesoFtcFv8_009740</name>
</gene>
<dbReference type="AlphaFoldDB" id="A0AAN8C6P1"/>
<sequence length="66" mass="7902">MRKKEATKEVDMRTGGRCKRRRGKTMPEKENEVSEEEEENEVDSEDTWEEEEVECNVRRVKRGGER</sequence>
<reference evidence="2 3" key="1">
    <citation type="journal article" date="2023" name="Mol. Biol. Evol.">
        <title>Genomics of Secondarily Temperate Adaptation in the Only Non-Antarctic Icefish.</title>
        <authorList>
            <person name="Rivera-Colon A.G."/>
            <person name="Rayamajhi N."/>
            <person name="Minhas B.F."/>
            <person name="Madrigal G."/>
            <person name="Bilyk K.T."/>
            <person name="Yoon V."/>
            <person name="Hune M."/>
            <person name="Gregory S."/>
            <person name="Cheng C.H.C."/>
            <person name="Catchen J.M."/>
        </authorList>
    </citation>
    <scope>NUCLEOTIDE SEQUENCE [LARGE SCALE GENOMIC DNA]</scope>
    <source>
        <strain evidence="2">JC2023a</strain>
    </source>
</reference>
<accession>A0AAN8C6P1</accession>
<comment type="caution">
    <text evidence="2">The sequence shown here is derived from an EMBL/GenBank/DDBJ whole genome shotgun (WGS) entry which is preliminary data.</text>
</comment>
<evidence type="ECO:0000313" key="3">
    <source>
        <dbReference type="Proteomes" id="UP001335648"/>
    </source>
</evidence>
<feature type="region of interest" description="Disordered" evidence="1">
    <location>
        <begin position="1"/>
        <end position="51"/>
    </location>
</feature>
<keyword evidence="3" id="KW-1185">Reference proteome</keyword>
<evidence type="ECO:0000313" key="2">
    <source>
        <dbReference type="EMBL" id="KAK5896598.1"/>
    </source>
</evidence>
<name>A0AAN8C6P1_9TELE</name>
<feature type="compositionally biased region" description="Basic and acidic residues" evidence="1">
    <location>
        <begin position="1"/>
        <end position="14"/>
    </location>
</feature>
<dbReference type="EMBL" id="JAULUE010002053">
    <property type="protein sequence ID" value="KAK5896598.1"/>
    <property type="molecule type" value="Genomic_DNA"/>
</dbReference>
<evidence type="ECO:0000256" key="1">
    <source>
        <dbReference type="SAM" id="MobiDB-lite"/>
    </source>
</evidence>
<organism evidence="2 3">
    <name type="scientific">Champsocephalus esox</name>
    <name type="common">pike icefish</name>
    <dbReference type="NCBI Taxonomy" id="159716"/>
    <lineage>
        <taxon>Eukaryota</taxon>
        <taxon>Metazoa</taxon>
        <taxon>Chordata</taxon>
        <taxon>Craniata</taxon>
        <taxon>Vertebrata</taxon>
        <taxon>Euteleostomi</taxon>
        <taxon>Actinopterygii</taxon>
        <taxon>Neopterygii</taxon>
        <taxon>Teleostei</taxon>
        <taxon>Neoteleostei</taxon>
        <taxon>Acanthomorphata</taxon>
        <taxon>Eupercaria</taxon>
        <taxon>Perciformes</taxon>
        <taxon>Notothenioidei</taxon>
        <taxon>Channichthyidae</taxon>
        <taxon>Champsocephalus</taxon>
    </lineage>
</organism>
<protein>
    <submittedName>
        <fullName evidence="2">Uncharacterized protein</fullName>
    </submittedName>
</protein>
<feature type="compositionally biased region" description="Acidic residues" evidence="1">
    <location>
        <begin position="33"/>
        <end position="51"/>
    </location>
</feature>
<proteinExistence type="predicted"/>
<dbReference type="Proteomes" id="UP001335648">
    <property type="component" value="Unassembled WGS sequence"/>
</dbReference>